<comment type="subcellular location">
    <subcellularLocation>
        <location evidence="1">Cell membrane</location>
        <topology evidence="1">Multi-pass membrane protein</topology>
    </subcellularLocation>
</comment>
<evidence type="ECO:0000256" key="5">
    <source>
        <dbReference type="SAM" id="MobiDB-lite"/>
    </source>
</evidence>
<evidence type="ECO:0000256" key="4">
    <source>
        <dbReference type="ARBA" id="ARBA00023136"/>
    </source>
</evidence>
<feature type="transmembrane region" description="Helical" evidence="6">
    <location>
        <begin position="169"/>
        <end position="188"/>
    </location>
</feature>
<dbReference type="InterPro" id="IPR020846">
    <property type="entry name" value="MFS_dom"/>
</dbReference>
<evidence type="ECO:0000256" key="2">
    <source>
        <dbReference type="ARBA" id="ARBA00022692"/>
    </source>
</evidence>
<proteinExistence type="predicted"/>
<keyword evidence="3 6" id="KW-1133">Transmembrane helix</keyword>
<feature type="transmembrane region" description="Helical" evidence="6">
    <location>
        <begin position="209"/>
        <end position="234"/>
    </location>
</feature>
<feature type="transmembrane region" description="Helical" evidence="6">
    <location>
        <begin position="138"/>
        <end position="163"/>
    </location>
</feature>
<dbReference type="PROSITE" id="PS50850">
    <property type="entry name" value="MFS"/>
    <property type="match status" value="1"/>
</dbReference>
<sequence length="441" mass="45000">MIPEHGGVQRNTSIALLSVGHACVDIYQGAVAALVPFFIAERDYSYAVASGIVLAASLLSSVAQPVFGALTDRWAMPWLLPLSTLLGGVGIALSGLGGSYALTLVFVAISGVGVAAYHPGAARAARIASQGSHRAMGWFSTGGNIGFALAPLMVTTVVAPAGLRWTPLLVLPALAGTAMCLPVVRALHQKQTAGPVTAVPTGSDDIASFVRLSLAVVFRSIAFVGLSAFLSLYVRQRLGSSTAAGTAALTVLYCGSAVGSVLGGNLASRWDRVTISRRSYLITAAALAGVVWVPGPAVYLFVALTSASLYVPFSLTVTLGQDYLPSRVGTASGITLGLAVSVGGLASPVIGSLADATSLQTALAPLVLMPLLSWLFLRNLSEPTAPHPAPAPQPQADDTDVTPAPAEQTGHHQPTRGGAIGACARQPGDLGTPPEIPRCSE</sequence>
<evidence type="ECO:0000256" key="6">
    <source>
        <dbReference type="SAM" id="Phobius"/>
    </source>
</evidence>
<dbReference type="SUPFAM" id="SSF103473">
    <property type="entry name" value="MFS general substrate transporter"/>
    <property type="match status" value="1"/>
</dbReference>
<keyword evidence="4 6" id="KW-0472">Membrane</keyword>
<organism evidence="8 9">
    <name type="scientific">Streptomyces lunalinharesii</name>
    <dbReference type="NCBI Taxonomy" id="333384"/>
    <lineage>
        <taxon>Bacteria</taxon>
        <taxon>Bacillati</taxon>
        <taxon>Actinomycetota</taxon>
        <taxon>Actinomycetes</taxon>
        <taxon>Kitasatosporales</taxon>
        <taxon>Streptomycetaceae</taxon>
        <taxon>Streptomyces</taxon>
    </lineage>
</organism>
<feature type="transmembrane region" description="Helical" evidence="6">
    <location>
        <begin position="44"/>
        <end position="63"/>
    </location>
</feature>
<evidence type="ECO:0000256" key="1">
    <source>
        <dbReference type="ARBA" id="ARBA00004651"/>
    </source>
</evidence>
<keyword evidence="9" id="KW-1185">Reference proteome</keyword>
<gene>
    <name evidence="8" type="ORF">GCM10009864_65550</name>
</gene>
<evidence type="ECO:0000313" key="9">
    <source>
        <dbReference type="Proteomes" id="UP001500994"/>
    </source>
</evidence>
<dbReference type="Proteomes" id="UP001500994">
    <property type="component" value="Unassembled WGS sequence"/>
</dbReference>
<reference evidence="8 9" key="1">
    <citation type="journal article" date="2019" name="Int. J. Syst. Evol. Microbiol.">
        <title>The Global Catalogue of Microorganisms (GCM) 10K type strain sequencing project: providing services to taxonomists for standard genome sequencing and annotation.</title>
        <authorList>
            <consortium name="The Broad Institute Genomics Platform"/>
            <consortium name="The Broad Institute Genome Sequencing Center for Infectious Disease"/>
            <person name="Wu L."/>
            <person name="Ma J."/>
        </authorList>
    </citation>
    <scope>NUCLEOTIDE SEQUENCE [LARGE SCALE GENOMIC DNA]</scope>
    <source>
        <strain evidence="8 9">JCM 16374</strain>
    </source>
</reference>
<dbReference type="InterPro" id="IPR011701">
    <property type="entry name" value="MFS"/>
</dbReference>
<feature type="transmembrane region" description="Helical" evidence="6">
    <location>
        <begin position="75"/>
        <end position="93"/>
    </location>
</feature>
<evidence type="ECO:0000313" key="8">
    <source>
        <dbReference type="EMBL" id="GAA2683471.1"/>
    </source>
</evidence>
<feature type="transmembrane region" description="Helical" evidence="6">
    <location>
        <begin position="331"/>
        <end position="353"/>
    </location>
</feature>
<dbReference type="EMBL" id="BAAARK010000031">
    <property type="protein sequence ID" value="GAA2683471.1"/>
    <property type="molecule type" value="Genomic_DNA"/>
</dbReference>
<feature type="region of interest" description="Disordered" evidence="5">
    <location>
        <begin position="385"/>
        <end position="441"/>
    </location>
</feature>
<name>A0ABN3SRB4_9ACTN</name>
<dbReference type="Gene3D" id="1.20.1250.20">
    <property type="entry name" value="MFS general substrate transporter like domains"/>
    <property type="match status" value="2"/>
</dbReference>
<dbReference type="Pfam" id="PF07690">
    <property type="entry name" value="MFS_1"/>
    <property type="match status" value="1"/>
</dbReference>
<feature type="transmembrane region" description="Helical" evidence="6">
    <location>
        <begin position="99"/>
        <end position="117"/>
    </location>
</feature>
<feature type="transmembrane region" description="Helical" evidence="6">
    <location>
        <begin position="246"/>
        <end position="267"/>
    </location>
</feature>
<keyword evidence="2 6" id="KW-0812">Transmembrane</keyword>
<dbReference type="PANTHER" id="PTHR43129:SF1">
    <property type="entry name" value="FOSMIDOMYCIN RESISTANCE PROTEIN"/>
    <property type="match status" value="1"/>
</dbReference>
<evidence type="ECO:0000259" key="7">
    <source>
        <dbReference type="PROSITE" id="PS50850"/>
    </source>
</evidence>
<accession>A0ABN3SRB4</accession>
<comment type="caution">
    <text evidence="8">The sequence shown here is derived from an EMBL/GenBank/DDBJ whole genome shotgun (WGS) entry which is preliminary data.</text>
</comment>
<feature type="transmembrane region" description="Helical" evidence="6">
    <location>
        <begin position="12"/>
        <end position="38"/>
    </location>
</feature>
<protein>
    <submittedName>
        <fullName evidence="8">MFS transporter</fullName>
    </submittedName>
</protein>
<evidence type="ECO:0000256" key="3">
    <source>
        <dbReference type="ARBA" id="ARBA00022989"/>
    </source>
</evidence>
<dbReference type="CDD" id="cd17478">
    <property type="entry name" value="MFS_FsR"/>
    <property type="match status" value="1"/>
</dbReference>
<feature type="domain" description="Major facilitator superfamily (MFS) profile" evidence="7">
    <location>
        <begin position="13"/>
        <end position="382"/>
    </location>
</feature>
<dbReference type="InterPro" id="IPR036259">
    <property type="entry name" value="MFS_trans_sf"/>
</dbReference>
<feature type="transmembrane region" description="Helical" evidence="6">
    <location>
        <begin position="279"/>
        <end position="295"/>
    </location>
</feature>
<dbReference type="PANTHER" id="PTHR43129">
    <property type="entry name" value="FOSMIDOMYCIN RESISTANCE PROTEIN"/>
    <property type="match status" value="1"/>
</dbReference>